<dbReference type="GO" id="GO:0000156">
    <property type="term" value="F:phosphorelay response regulator activity"/>
    <property type="evidence" value="ECO:0007669"/>
    <property type="project" value="TreeGrafter"/>
</dbReference>
<keyword evidence="4" id="KW-1003">Cell membrane</keyword>
<feature type="transmembrane region" description="Helical" evidence="15">
    <location>
        <begin position="79"/>
        <end position="102"/>
    </location>
</feature>
<dbReference type="GO" id="GO:0006355">
    <property type="term" value="P:regulation of DNA-templated transcription"/>
    <property type="evidence" value="ECO:0007669"/>
    <property type="project" value="InterPro"/>
</dbReference>
<evidence type="ECO:0000256" key="14">
    <source>
        <dbReference type="SAM" id="MobiDB-lite"/>
    </source>
</evidence>
<dbReference type="CDD" id="cd06225">
    <property type="entry name" value="HAMP"/>
    <property type="match status" value="1"/>
</dbReference>
<dbReference type="PIRSF" id="PIRSF037532">
    <property type="entry name" value="STHK_NtrY"/>
    <property type="match status" value="1"/>
</dbReference>
<dbReference type="InterPro" id="IPR000014">
    <property type="entry name" value="PAS"/>
</dbReference>
<dbReference type="InterPro" id="IPR003594">
    <property type="entry name" value="HATPase_dom"/>
</dbReference>
<gene>
    <name evidence="19" type="ORF">GCM10010964_16230</name>
</gene>
<keyword evidence="5" id="KW-0597">Phosphoprotein</keyword>
<dbReference type="Pfam" id="PF02518">
    <property type="entry name" value="HATPase_c"/>
    <property type="match status" value="1"/>
</dbReference>
<dbReference type="Gene3D" id="3.30.565.10">
    <property type="entry name" value="Histidine kinase-like ATPase, C-terminal domain"/>
    <property type="match status" value="1"/>
</dbReference>
<dbReference type="SUPFAM" id="SSF55874">
    <property type="entry name" value="ATPase domain of HSP90 chaperone/DNA topoisomerase II/histidine kinase"/>
    <property type="match status" value="1"/>
</dbReference>
<dbReference type="InterPro" id="IPR005467">
    <property type="entry name" value="His_kinase_dom"/>
</dbReference>
<evidence type="ECO:0000259" key="16">
    <source>
        <dbReference type="PROSITE" id="PS50109"/>
    </source>
</evidence>
<keyword evidence="11 15" id="KW-1133">Transmembrane helix</keyword>
<keyword evidence="6" id="KW-0808">Transferase</keyword>
<dbReference type="AlphaFoldDB" id="A0A8J2ZAQ8"/>
<evidence type="ECO:0000256" key="10">
    <source>
        <dbReference type="ARBA" id="ARBA00022840"/>
    </source>
</evidence>
<feature type="compositionally biased region" description="Gly residues" evidence="14">
    <location>
        <begin position="775"/>
        <end position="784"/>
    </location>
</feature>
<evidence type="ECO:0000256" key="15">
    <source>
        <dbReference type="SAM" id="Phobius"/>
    </source>
</evidence>
<dbReference type="Pfam" id="PF00512">
    <property type="entry name" value="HisKA"/>
    <property type="match status" value="1"/>
</dbReference>
<feature type="compositionally biased region" description="Basic and acidic residues" evidence="14">
    <location>
        <begin position="660"/>
        <end position="677"/>
    </location>
</feature>
<feature type="domain" description="PAS" evidence="17">
    <location>
        <begin position="408"/>
        <end position="452"/>
    </location>
</feature>
<keyword evidence="12" id="KW-0902">Two-component regulatory system</keyword>
<dbReference type="PRINTS" id="PR00344">
    <property type="entry name" value="BCTRLSENSOR"/>
</dbReference>
<protein>
    <recommendedName>
        <fullName evidence="3">histidine kinase</fullName>
        <ecNumber evidence="3">2.7.13.3</ecNumber>
    </recommendedName>
</protein>
<dbReference type="EMBL" id="BMKS01000004">
    <property type="protein sequence ID" value="GGG29094.1"/>
    <property type="molecule type" value="Genomic_DNA"/>
</dbReference>
<keyword evidence="10" id="KW-0067">ATP-binding</keyword>
<feature type="compositionally biased region" description="Basic and acidic residues" evidence="14">
    <location>
        <begin position="789"/>
        <end position="802"/>
    </location>
</feature>
<dbReference type="SUPFAM" id="SSF158472">
    <property type="entry name" value="HAMP domain-like"/>
    <property type="match status" value="1"/>
</dbReference>
<keyword evidence="20" id="KW-1185">Reference proteome</keyword>
<dbReference type="InterPro" id="IPR017232">
    <property type="entry name" value="NtrY"/>
</dbReference>
<evidence type="ECO:0000256" key="6">
    <source>
        <dbReference type="ARBA" id="ARBA00022679"/>
    </source>
</evidence>
<comment type="subcellular location">
    <subcellularLocation>
        <location evidence="2">Cell membrane</location>
        <topology evidence="2">Multi-pass membrane protein</topology>
    </subcellularLocation>
</comment>
<evidence type="ECO:0000313" key="20">
    <source>
        <dbReference type="Proteomes" id="UP000597507"/>
    </source>
</evidence>
<keyword evidence="13 15" id="KW-0472">Membrane</keyword>
<dbReference type="InterPro" id="IPR003660">
    <property type="entry name" value="HAMP_dom"/>
</dbReference>
<dbReference type="Gene3D" id="6.10.340.10">
    <property type="match status" value="1"/>
</dbReference>
<dbReference type="InterPro" id="IPR036890">
    <property type="entry name" value="HATPase_C_sf"/>
</dbReference>
<dbReference type="EC" id="2.7.13.3" evidence="3"/>
<dbReference type="Gene3D" id="1.10.287.130">
    <property type="match status" value="1"/>
</dbReference>
<proteinExistence type="predicted"/>
<feature type="domain" description="HAMP" evidence="18">
    <location>
        <begin position="343"/>
        <end position="396"/>
    </location>
</feature>
<dbReference type="GO" id="GO:0005524">
    <property type="term" value="F:ATP binding"/>
    <property type="evidence" value="ECO:0007669"/>
    <property type="project" value="UniProtKB-KW"/>
</dbReference>
<dbReference type="InterPro" id="IPR004358">
    <property type="entry name" value="Sig_transdc_His_kin-like_C"/>
</dbReference>
<comment type="catalytic activity">
    <reaction evidence="1">
        <text>ATP + protein L-histidine = ADP + protein N-phospho-L-histidine.</text>
        <dbReference type="EC" id="2.7.13.3"/>
    </reaction>
</comment>
<comment type="caution">
    <text evidence="19">The sequence shown here is derived from an EMBL/GenBank/DDBJ whole genome shotgun (WGS) entry which is preliminary data.</text>
</comment>
<sequence length="802" mass="84662">MTAPLRRARQAGSGAAGIADQGASGPGGESAPLLRRLGDLLLGRAVTLGLAIGALLMGVATFVVLSGGSPLGPTSPGQVVGLVLVNAAFVLLLVASLAARLVRMWLERRRGSAGSRLHVRLVLLFGVVAVVPALLVAGWAAVFFNLGIQAWFSDRVQTALEASLQASRAYLEEHRNAIRADALAMANELNRIVVLRPGPIPFADTLAFQTSLLGLTSATVFEPGSRVLAAHAGEGAAPDLSLLPADAVEAAQAGEVVVLPGGSESRVSALVSLNVGPGLLLLVDRPLDPGVLDHMRTTALAYQEYAELDRNRGGLQITFAVIFAIAALLVLLAAVLIGLVLANQLARPISRLIHAAERVRAGDLATRVEEGRADDEIASLSRAFNRMTSQLAAQRAELMEAYRQIDERRRFTETVLAGVSAGVVGLDPDGRVNLPNRSASALLGVDMDAAIGLPLAGVVPEFAALLEQARAAPARSHTAEIRIGPPAHRRTLLARIGGMTQGEAVAGYVLTFDDISELLAAQRKAAWADVARRIAHEIKNPLTPIQLSAERLKRRYLKEIRSDPETFRACTDTIVRQVGDIGRMVDEFSAFARMPQPVIRPEELAQVVREALVLQRDAHPEIAYEVRLPDQAPAVPCDRRLLGQALTNLLQNAADAIAMRRERESARPDRAGSDHVSDSTAAEPGPAGRITVILEACGDAARLAVEDDGIGLPQGEERDRLAEPYVTHKPKGTGLGLAIVKKIMEDHGGGLVLEDRQDGPGARAVLTLPLRPGTAGAGERGGAGSVAESRIEGEGMRLAHGA</sequence>
<evidence type="ECO:0000256" key="4">
    <source>
        <dbReference type="ARBA" id="ARBA00022475"/>
    </source>
</evidence>
<dbReference type="InterPro" id="IPR045671">
    <property type="entry name" value="NtrY-like_N"/>
</dbReference>
<evidence type="ECO:0000256" key="5">
    <source>
        <dbReference type="ARBA" id="ARBA00022553"/>
    </source>
</evidence>
<dbReference type="PROSITE" id="PS50112">
    <property type="entry name" value="PAS"/>
    <property type="match status" value="1"/>
</dbReference>
<dbReference type="SUPFAM" id="SSF47384">
    <property type="entry name" value="Homodimeric domain of signal transducing histidine kinase"/>
    <property type="match status" value="1"/>
</dbReference>
<dbReference type="SMART" id="SM00304">
    <property type="entry name" value="HAMP"/>
    <property type="match status" value="1"/>
</dbReference>
<dbReference type="GO" id="GO:0007234">
    <property type="term" value="P:osmosensory signaling via phosphorelay pathway"/>
    <property type="evidence" value="ECO:0007669"/>
    <property type="project" value="TreeGrafter"/>
</dbReference>
<evidence type="ECO:0000259" key="17">
    <source>
        <dbReference type="PROSITE" id="PS50112"/>
    </source>
</evidence>
<keyword evidence="7 15" id="KW-0812">Transmembrane</keyword>
<dbReference type="InterPro" id="IPR013767">
    <property type="entry name" value="PAS_fold"/>
</dbReference>
<evidence type="ECO:0000256" key="2">
    <source>
        <dbReference type="ARBA" id="ARBA00004651"/>
    </source>
</evidence>
<organism evidence="19 20">
    <name type="scientific">Caldovatus sediminis</name>
    <dbReference type="NCBI Taxonomy" id="2041189"/>
    <lineage>
        <taxon>Bacteria</taxon>
        <taxon>Pseudomonadati</taxon>
        <taxon>Pseudomonadota</taxon>
        <taxon>Alphaproteobacteria</taxon>
        <taxon>Acetobacterales</taxon>
        <taxon>Roseomonadaceae</taxon>
        <taxon>Caldovatus</taxon>
    </lineage>
</organism>
<dbReference type="PANTHER" id="PTHR42878">
    <property type="entry name" value="TWO-COMPONENT HISTIDINE KINASE"/>
    <property type="match status" value="1"/>
</dbReference>
<evidence type="ECO:0000256" key="9">
    <source>
        <dbReference type="ARBA" id="ARBA00022777"/>
    </source>
</evidence>
<dbReference type="InterPro" id="IPR003661">
    <property type="entry name" value="HisK_dim/P_dom"/>
</dbReference>
<accession>A0A8J2ZAQ8</accession>
<dbReference type="PANTHER" id="PTHR42878:SF7">
    <property type="entry name" value="SENSOR HISTIDINE KINASE GLRK"/>
    <property type="match status" value="1"/>
</dbReference>
<evidence type="ECO:0000256" key="3">
    <source>
        <dbReference type="ARBA" id="ARBA00012438"/>
    </source>
</evidence>
<dbReference type="SUPFAM" id="SSF55785">
    <property type="entry name" value="PYP-like sensor domain (PAS domain)"/>
    <property type="match status" value="1"/>
</dbReference>
<reference evidence="19 20" key="1">
    <citation type="journal article" date="2014" name="Int. J. Syst. Evol. Microbiol.">
        <title>Complete genome sequence of Corynebacterium casei LMG S-19264T (=DSM 44701T), isolated from a smear-ripened cheese.</title>
        <authorList>
            <consortium name="US DOE Joint Genome Institute (JGI-PGF)"/>
            <person name="Walter F."/>
            <person name="Albersmeier A."/>
            <person name="Kalinowski J."/>
            <person name="Ruckert C."/>
        </authorList>
    </citation>
    <scope>NUCLEOTIDE SEQUENCE [LARGE SCALE GENOMIC DNA]</scope>
    <source>
        <strain evidence="19 20">CGMCC 1.16330</strain>
    </source>
</reference>
<feature type="region of interest" description="Disordered" evidence="14">
    <location>
        <begin position="771"/>
        <end position="802"/>
    </location>
</feature>
<dbReference type="PROSITE" id="PS50109">
    <property type="entry name" value="HIS_KIN"/>
    <property type="match status" value="1"/>
</dbReference>
<dbReference type="GO" id="GO:0005886">
    <property type="term" value="C:plasma membrane"/>
    <property type="evidence" value="ECO:0007669"/>
    <property type="project" value="UniProtKB-SubCell"/>
</dbReference>
<evidence type="ECO:0000256" key="1">
    <source>
        <dbReference type="ARBA" id="ARBA00000085"/>
    </source>
</evidence>
<dbReference type="Pfam" id="PF00989">
    <property type="entry name" value="PAS"/>
    <property type="match status" value="1"/>
</dbReference>
<keyword evidence="8" id="KW-0547">Nucleotide-binding</keyword>
<dbReference type="GO" id="GO:0000155">
    <property type="term" value="F:phosphorelay sensor kinase activity"/>
    <property type="evidence" value="ECO:0007669"/>
    <property type="project" value="InterPro"/>
</dbReference>
<feature type="region of interest" description="Disordered" evidence="14">
    <location>
        <begin position="1"/>
        <end position="27"/>
    </location>
</feature>
<dbReference type="CDD" id="cd00082">
    <property type="entry name" value="HisKA"/>
    <property type="match status" value="1"/>
</dbReference>
<dbReference type="Proteomes" id="UP000597507">
    <property type="component" value="Unassembled WGS sequence"/>
</dbReference>
<dbReference type="SMART" id="SM00388">
    <property type="entry name" value="HisKA"/>
    <property type="match status" value="1"/>
</dbReference>
<evidence type="ECO:0000313" key="19">
    <source>
        <dbReference type="EMBL" id="GGG29094.1"/>
    </source>
</evidence>
<feature type="transmembrane region" description="Helical" evidence="15">
    <location>
        <begin position="317"/>
        <end position="342"/>
    </location>
</feature>
<feature type="domain" description="Histidine kinase" evidence="16">
    <location>
        <begin position="533"/>
        <end position="772"/>
    </location>
</feature>
<dbReference type="InterPro" id="IPR035965">
    <property type="entry name" value="PAS-like_dom_sf"/>
</dbReference>
<evidence type="ECO:0000256" key="7">
    <source>
        <dbReference type="ARBA" id="ARBA00022692"/>
    </source>
</evidence>
<dbReference type="InterPro" id="IPR036097">
    <property type="entry name" value="HisK_dim/P_sf"/>
</dbReference>
<evidence type="ECO:0000256" key="8">
    <source>
        <dbReference type="ARBA" id="ARBA00022741"/>
    </source>
</evidence>
<keyword evidence="9 19" id="KW-0418">Kinase</keyword>
<evidence type="ECO:0000259" key="18">
    <source>
        <dbReference type="PROSITE" id="PS50885"/>
    </source>
</evidence>
<evidence type="ECO:0000256" key="11">
    <source>
        <dbReference type="ARBA" id="ARBA00022989"/>
    </source>
</evidence>
<feature type="region of interest" description="Disordered" evidence="14">
    <location>
        <begin position="660"/>
        <end position="685"/>
    </location>
</feature>
<evidence type="ECO:0000256" key="12">
    <source>
        <dbReference type="ARBA" id="ARBA00023012"/>
    </source>
</evidence>
<name>A0A8J2ZAQ8_9PROT</name>
<dbReference type="Pfam" id="PF00672">
    <property type="entry name" value="HAMP"/>
    <property type="match status" value="1"/>
</dbReference>
<dbReference type="GO" id="GO:0030295">
    <property type="term" value="F:protein kinase activator activity"/>
    <property type="evidence" value="ECO:0007669"/>
    <property type="project" value="TreeGrafter"/>
</dbReference>
<dbReference type="Gene3D" id="3.30.450.20">
    <property type="entry name" value="PAS domain"/>
    <property type="match status" value="1"/>
</dbReference>
<dbReference type="SMART" id="SM00387">
    <property type="entry name" value="HATPase_c"/>
    <property type="match status" value="1"/>
</dbReference>
<evidence type="ECO:0000256" key="13">
    <source>
        <dbReference type="ARBA" id="ARBA00023136"/>
    </source>
</evidence>
<feature type="transmembrane region" description="Helical" evidence="15">
    <location>
        <begin position="122"/>
        <end position="144"/>
    </location>
</feature>
<dbReference type="PROSITE" id="PS50885">
    <property type="entry name" value="HAMP"/>
    <property type="match status" value="1"/>
</dbReference>
<dbReference type="InterPro" id="IPR050351">
    <property type="entry name" value="BphY/WalK/GraS-like"/>
</dbReference>
<dbReference type="Pfam" id="PF19312">
    <property type="entry name" value="NtrY_N"/>
    <property type="match status" value="1"/>
</dbReference>
<feature type="compositionally biased region" description="Low complexity" evidence="14">
    <location>
        <begin position="10"/>
        <end position="19"/>
    </location>
</feature>
<feature type="transmembrane region" description="Helical" evidence="15">
    <location>
        <begin position="45"/>
        <end position="67"/>
    </location>
</feature>